<dbReference type="Proteomes" id="UP000712080">
    <property type="component" value="Unassembled WGS sequence"/>
</dbReference>
<evidence type="ECO:0000256" key="1">
    <source>
        <dbReference type="ARBA" id="ARBA00022729"/>
    </source>
</evidence>
<proteinExistence type="predicted"/>
<feature type="domain" description="Cleaved adhesin" evidence="3">
    <location>
        <begin position="38"/>
        <end position="202"/>
    </location>
</feature>
<keyword evidence="6" id="KW-1185">Reference proteome</keyword>
<evidence type="ECO:0000259" key="4">
    <source>
        <dbReference type="Pfam" id="PF18962"/>
    </source>
</evidence>
<accession>A0A972JJ61</accession>
<evidence type="ECO:0000256" key="2">
    <source>
        <dbReference type="SAM" id="SignalP"/>
    </source>
</evidence>
<dbReference type="EMBL" id="JAAMPU010000107">
    <property type="protein sequence ID" value="NMH29023.1"/>
    <property type="molecule type" value="Genomic_DNA"/>
</dbReference>
<dbReference type="Gene3D" id="2.60.120.200">
    <property type="match status" value="1"/>
</dbReference>
<gene>
    <name evidence="5" type="ORF">G6047_13340</name>
</gene>
<name>A0A972JJ61_9FLAO</name>
<organism evidence="5 6">
    <name type="scientific">Flavobacterium silvaticum</name>
    <dbReference type="NCBI Taxonomy" id="1852020"/>
    <lineage>
        <taxon>Bacteria</taxon>
        <taxon>Pseudomonadati</taxon>
        <taxon>Bacteroidota</taxon>
        <taxon>Flavobacteriia</taxon>
        <taxon>Flavobacteriales</taxon>
        <taxon>Flavobacteriaceae</taxon>
        <taxon>Flavobacterium</taxon>
    </lineage>
</organism>
<dbReference type="NCBIfam" id="TIGR04183">
    <property type="entry name" value="Por_Secre_tail"/>
    <property type="match status" value="1"/>
</dbReference>
<feature type="signal peptide" evidence="2">
    <location>
        <begin position="1"/>
        <end position="20"/>
    </location>
</feature>
<dbReference type="Pfam" id="PF18962">
    <property type="entry name" value="Por_Secre_tail"/>
    <property type="match status" value="1"/>
</dbReference>
<dbReference type="InterPro" id="IPR011628">
    <property type="entry name" value="Cleaved_adhesin"/>
</dbReference>
<comment type="caution">
    <text evidence="5">The sequence shown here is derived from an EMBL/GenBank/DDBJ whole genome shotgun (WGS) entry which is preliminary data.</text>
</comment>
<evidence type="ECO:0000313" key="6">
    <source>
        <dbReference type="Proteomes" id="UP000712080"/>
    </source>
</evidence>
<reference evidence="5" key="1">
    <citation type="submission" date="2020-02" db="EMBL/GenBank/DDBJ databases">
        <title>Flavobacterium sp. genome.</title>
        <authorList>
            <person name="Jung H.S."/>
            <person name="Baek J.H."/>
            <person name="Jeon C.O."/>
        </authorList>
    </citation>
    <scope>NUCLEOTIDE SEQUENCE</scope>
    <source>
        <strain evidence="5">SE-s28</strain>
    </source>
</reference>
<evidence type="ECO:0000259" key="3">
    <source>
        <dbReference type="Pfam" id="PF07675"/>
    </source>
</evidence>
<keyword evidence="1 2" id="KW-0732">Signal</keyword>
<sequence>MKRILLIATLGFLTYGQSSAQTNIINLDFDQASDFDDMYTLDADGDGIVWGITEESVPNSELLNIHGGFAYSASYDENAEDPALTPDNLLFLPVVSIPEGATNVEAKVKIGALDFTFFAEHFAIYAIPGDAATTELIQNIVDDYNEVSEIVAILGEPLYEETLAEPEGSFRTMDLSAYQGQSVRLVVRHFDCTNEYFIAMDGYRVDADILGVSDYASSLVKVYPNPAKDILNVSLTDATASEARIYDLNGRLVLSRQLTGTDTAIDLSTLSTGMYALELITNQGKAVKKIVKN</sequence>
<dbReference type="InterPro" id="IPR026444">
    <property type="entry name" value="Secre_tail"/>
</dbReference>
<protein>
    <submittedName>
        <fullName evidence="5">T9SS type A sorting domain-containing protein</fullName>
    </submittedName>
</protein>
<dbReference type="AlphaFoldDB" id="A0A972JJ61"/>
<evidence type="ECO:0000313" key="5">
    <source>
        <dbReference type="EMBL" id="NMH29023.1"/>
    </source>
</evidence>
<dbReference type="RefSeq" id="WP_169528121.1">
    <property type="nucleotide sequence ID" value="NZ_JAAMPU010000107.1"/>
</dbReference>
<dbReference type="Pfam" id="PF07675">
    <property type="entry name" value="Cleaved_Adhesin"/>
    <property type="match status" value="1"/>
</dbReference>
<feature type="chain" id="PRO_5037501394" evidence="2">
    <location>
        <begin position="21"/>
        <end position="293"/>
    </location>
</feature>
<feature type="domain" description="Secretion system C-terminal sorting" evidence="4">
    <location>
        <begin position="222"/>
        <end position="291"/>
    </location>
</feature>